<dbReference type="AlphaFoldDB" id="A0A1E7QL15"/>
<keyword evidence="2" id="KW-1185">Reference proteome</keyword>
<dbReference type="Proteomes" id="UP000175679">
    <property type="component" value="Unassembled WGS sequence"/>
</dbReference>
<organism evidence="1 2">
    <name type="scientific">Wolbachia pipientis</name>
    <dbReference type="NCBI Taxonomy" id="955"/>
    <lineage>
        <taxon>Bacteria</taxon>
        <taxon>Pseudomonadati</taxon>
        <taxon>Pseudomonadota</taxon>
        <taxon>Alphaproteobacteria</taxon>
        <taxon>Rickettsiales</taxon>
        <taxon>Anaplasmataceae</taxon>
        <taxon>Wolbachieae</taxon>
        <taxon>Wolbachia</taxon>
    </lineage>
</organism>
<evidence type="ECO:0000313" key="1">
    <source>
        <dbReference type="EMBL" id="OEY87171.1"/>
    </source>
</evidence>
<protein>
    <submittedName>
        <fullName evidence="1">Uncharacterized protein</fullName>
    </submittedName>
</protein>
<comment type="caution">
    <text evidence="1">The sequence shown here is derived from an EMBL/GenBank/DDBJ whole genome shotgun (WGS) entry which is preliminary data.</text>
</comment>
<reference evidence="1 2" key="1">
    <citation type="submission" date="2016-09" db="EMBL/GenBank/DDBJ databases">
        <title>Genomic evidence for plant-parasitic nematodes as the earliest Wolbachia hosts.</title>
        <authorList>
            <person name="Brown A.M."/>
            <person name="Wasala S.K."/>
            <person name="Howe D.K."/>
            <person name="Peetz A.B."/>
            <person name="Zasada I.A."/>
            <person name="Denver D.R."/>
        </authorList>
    </citation>
    <scope>NUCLEOTIDE SEQUENCE [LARGE SCALE GENOMIC DNA]</scope>
    <source>
        <strain evidence="2">wPpe</strain>
    </source>
</reference>
<dbReference type="EMBL" id="MJMG01000001">
    <property type="protein sequence ID" value="OEY87171.1"/>
    <property type="molecule type" value="Genomic_DNA"/>
</dbReference>
<sequence>MIYEGEALRKTFEHLNTKDLDRLICEHLGLEIADKLKNMLNDEYIKAHFGQYVKVNNTNYREVAKKNCRRTFLLYINLILQWLTKISIANSRSLNLYVL</sequence>
<evidence type="ECO:0000313" key="2">
    <source>
        <dbReference type="Proteomes" id="UP000175679"/>
    </source>
</evidence>
<name>A0A1E7QL15_WOLPI</name>
<gene>
    <name evidence="1" type="ORF">BIY23_01700</name>
</gene>
<accession>A0A1E7QL15</accession>
<proteinExistence type="predicted"/>